<evidence type="ECO:0000313" key="8">
    <source>
        <dbReference type="EMBL" id="BBY26948.1"/>
    </source>
</evidence>
<dbReference type="AlphaFoldDB" id="A0A7I7QKS4"/>
<dbReference type="PIRSF" id="PIRSF000535">
    <property type="entry name" value="1PFK/6PFK/LacC"/>
    <property type="match status" value="1"/>
</dbReference>
<dbReference type="PANTHER" id="PTHR46566">
    <property type="entry name" value="1-PHOSPHOFRUCTOKINASE-RELATED"/>
    <property type="match status" value="1"/>
</dbReference>
<dbReference type="Proteomes" id="UP000467193">
    <property type="component" value="Chromosome"/>
</dbReference>
<evidence type="ECO:0000256" key="3">
    <source>
        <dbReference type="ARBA" id="ARBA00022741"/>
    </source>
</evidence>
<dbReference type="EMBL" id="AP022588">
    <property type="protein sequence ID" value="BBY26948.1"/>
    <property type="molecule type" value="Genomic_DNA"/>
</dbReference>
<dbReference type="RefSeq" id="WP_163795907.1">
    <property type="nucleotide sequence ID" value="NZ_AP022588.1"/>
</dbReference>
<keyword evidence="4 8" id="KW-0418">Kinase</keyword>
<evidence type="ECO:0000256" key="4">
    <source>
        <dbReference type="ARBA" id="ARBA00022777"/>
    </source>
</evidence>
<evidence type="ECO:0000259" key="7">
    <source>
        <dbReference type="Pfam" id="PF00294"/>
    </source>
</evidence>
<evidence type="ECO:0000256" key="1">
    <source>
        <dbReference type="ARBA" id="ARBA00010688"/>
    </source>
</evidence>
<proteinExistence type="inferred from homology"/>
<evidence type="ECO:0000256" key="5">
    <source>
        <dbReference type="ARBA" id="ARBA00022840"/>
    </source>
</evidence>
<dbReference type="SUPFAM" id="SSF53613">
    <property type="entry name" value="Ribokinase-like"/>
    <property type="match status" value="1"/>
</dbReference>
<reference evidence="8 9" key="1">
    <citation type="journal article" date="2019" name="Emerg. Microbes Infect.">
        <title>Comprehensive subspecies identification of 175 nontuberculous mycobacteria species based on 7547 genomic profiles.</title>
        <authorList>
            <person name="Matsumoto Y."/>
            <person name="Kinjo T."/>
            <person name="Motooka D."/>
            <person name="Nabeya D."/>
            <person name="Jung N."/>
            <person name="Uechi K."/>
            <person name="Horii T."/>
            <person name="Iida T."/>
            <person name="Fujita J."/>
            <person name="Nakamura S."/>
        </authorList>
    </citation>
    <scope>NUCLEOTIDE SEQUENCE [LARGE SCALE GENOMIC DNA]</scope>
    <source>
        <strain evidence="8 9">JCM 17899</strain>
    </source>
</reference>
<organism evidence="8 9">
    <name type="scientific">Mycolicibacterium sediminis</name>
    <dbReference type="NCBI Taxonomy" id="1286180"/>
    <lineage>
        <taxon>Bacteria</taxon>
        <taxon>Bacillati</taxon>
        <taxon>Actinomycetota</taxon>
        <taxon>Actinomycetes</taxon>
        <taxon>Mycobacteriales</taxon>
        <taxon>Mycobacteriaceae</taxon>
        <taxon>Mycolicibacterium</taxon>
    </lineage>
</organism>
<protein>
    <submittedName>
        <fullName evidence="8">1-phosphofructokinase</fullName>
    </submittedName>
</protein>
<keyword evidence="2 6" id="KW-0808">Transferase</keyword>
<dbReference type="InterPro" id="IPR017583">
    <property type="entry name" value="Tagatose/fructose_Pkinase"/>
</dbReference>
<dbReference type="KEGG" id="msei:MSEDJ_10440"/>
<feature type="domain" description="Carbohydrate kinase PfkB" evidence="7">
    <location>
        <begin position="15"/>
        <end position="272"/>
    </location>
</feature>
<keyword evidence="9" id="KW-1185">Reference proteome</keyword>
<gene>
    <name evidence="8" type="primary">fruK</name>
    <name evidence="8" type="ORF">MSEDJ_10440</name>
</gene>
<dbReference type="InterPro" id="IPR011611">
    <property type="entry name" value="PfkB_dom"/>
</dbReference>
<comment type="similarity">
    <text evidence="1">Belongs to the carbohydrate kinase PfkB family.</text>
</comment>
<dbReference type="PANTHER" id="PTHR46566:SF5">
    <property type="entry name" value="1-PHOSPHOFRUCTOKINASE"/>
    <property type="match status" value="1"/>
</dbReference>
<accession>A0A7I7QKS4</accession>
<sequence>MIVTVTPNPALDLTYSLAGAASGDVDVNRALGSTLEASGKGVNVSRALANAGLDTCAVLPAGGPAGRALVELLDDDGVAHLVTRQAGETRINTTAVWAGGATLKLNGPGAALTDAERRDLLDQTARALDDARSTTEGTVWLAVCGSLPPAVGPELIAEFVDVARRYGARCAVDASGAALSAALDAGADLLAPNRSELADVTSSIPPSGSIGELAGAASALSRRTGSALLISLGPRGALHADGGRVLHGEGPPLTPVNTAGAGDALLAGWLAGDGDPDARLSRAITWSRSACLRDTTVDSAPGRGDTAAIAVVDLSP</sequence>
<dbReference type="Gene3D" id="3.40.1190.20">
    <property type="match status" value="1"/>
</dbReference>
<keyword evidence="5" id="KW-0067">ATP-binding</keyword>
<dbReference type="GO" id="GO:0005524">
    <property type="term" value="F:ATP binding"/>
    <property type="evidence" value="ECO:0007669"/>
    <property type="project" value="UniProtKB-KW"/>
</dbReference>
<keyword evidence="3" id="KW-0547">Nucleotide-binding</keyword>
<evidence type="ECO:0000256" key="6">
    <source>
        <dbReference type="PIRNR" id="PIRNR000535"/>
    </source>
</evidence>
<evidence type="ECO:0000256" key="2">
    <source>
        <dbReference type="ARBA" id="ARBA00022679"/>
    </source>
</evidence>
<dbReference type="InterPro" id="IPR029056">
    <property type="entry name" value="Ribokinase-like"/>
</dbReference>
<dbReference type="GO" id="GO:0005829">
    <property type="term" value="C:cytosol"/>
    <property type="evidence" value="ECO:0007669"/>
    <property type="project" value="TreeGrafter"/>
</dbReference>
<dbReference type="Pfam" id="PF00294">
    <property type="entry name" value="PfkB"/>
    <property type="match status" value="1"/>
</dbReference>
<name>A0A7I7QKS4_9MYCO</name>
<evidence type="ECO:0000313" key="9">
    <source>
        <dbReference type="Proteomes" id="UP000467193"/>
    </source>
</evidence>
<dbReference type="GO" id="GO:0008443">
    <property type="term" value="F:phosphofructokinase activity"/>
    <property type="evidence" value="ECO:0007669"/>
    <property type="project" value="TreeGrafter"/>
</dbReference>